<keyword evidence="8" id="KW-0969">Cilium</keyword>
<evidence type="ECO:0000313" key="8">
    <source>
        <dbReference type="EMBL" id="MDR7094334.1"/>
    </source>
</evidence>
<dbReference type="InterPro" id="IPR010809">
    <property type="entry name" value="FliD_C"/>
</dbReference>
<evidence type="ECO:0000313" key="9">
    <source>
        <dbReference type="Proteomes" id="UP001265550"/>
    </source>
</evidence>
<keyword evidence="4 5" id="KW-0975">Bacterial flagellum</keyword>
<name>A0ABU1VA46_9BURK</name>
<dbReference type="Proteomes" id="UP001265550">
    <property type="component" value="Unassembled WGS sequence"/>
</dbReference>
<gene>
    <name evidence="8" type="ORF">J2X09_002075</name>
</gene>
<dbReference type="PANTHER" id="PTHR30288:SF0">
    <property type="entry name" value="FLAGELLAR HOOK-ASSOCIATED PROTEIN 2"/>
    <property type="match status" value="1"/>
</dbReference>
<reference evidence="8 9" key="1">
    <citation type="submission" date="2023-07" db="EMBL/GenBank/DDBJ databases">
        <title>Sorghum-associated microbial communities from plants grown in Nebraska, USA.</title>
        <authorList>
            <person name="Schachtman D."/>
        </authorList>
    </citation>
    <scope>NUCLEOTIDE SEQUENCE [LARGE SCALE GENOMIC DNA]</scope>
    <source>
        <strain evidence="8 9">BE240</strain>
    </source>
</reference>
<organism evidence="8 9">
    <name type="scientific">Hydrogenophaga laconesensis</name>
    <dbReference type="NCBI Taxonomy" id="1805971"/>
    <lineage>
        <taxon>Bacteria</taxon>
        <taxon>Pseudomonadati</taxon>
        <taxon>Pseudomonadota</taxon>
        <taxon>Betaproteobacteria</taxon>
        <taxon>Burkholderiales</taxon>
        <taxon>Comamonadaceae</taxon>
        <taxon>Hydrogenophaga</taxon>
    </lineage>
</organism>
<comment type="caution">
    <text evidence="8">The sequence shown here is derived from an EMBL/GenBank/DDBJ whole genome shotgun (WGS) entry which is preliminary data.</text>
</comment>
<dbReference type="EMBL" id="JAVDWE010000005">
    <property type="protein sequence ID" value="MDR7094334.1"/>
    <property type="molecule type" value="Genomic_DNA"/>
</dbReference>
<protein>
    <recommendedName>
        <fullName evidence="5">Flagellar hook-associated protein 2</fullName>
        <shortName evidence="5">HAP2</shortName>
    </recommendedName>
    <alternativeName>
        <fullName evidence="5">Flagellar cap protein</fullName>
    </alternativeName>
</protein>
<dbReference type="Pfam" id="PF07195">
    <property type="entry name" value="FliD_C"/>
    <property type="match status" value="1"/>
</dbReference>
<evidence type="ECO:0000256" key="1">
    <source>
        <dbReference type="ARBA" id="ARBA00009764"/>
    </source>
</evidence>
<dbReference type="InterPro" id="IPR040026">
    <property type="entry name" value="FliD"/>
</dbReference>
<dbReference type="InterPro" id="IPR003481">
    <property type="entry name" value="FliD_N"/>
</dbReference>
<comment type="subcellular location">
    <subcellularLocation>
        <location evidence="5">Secreted</location>
    </subcellularLocation>
    <subcellularLocation>
        <location evidence="5">Bacterial flagellum</location>
    </subcellularLocation>
</comment>
<evidence type="ECO:0000256" key="2">
    <source>
        <dbReference type="ARBA" id="ARBA00011255"/>
    </source>
</evidence>
<evidence type="ECO:0000256" key="3">
    <source>
        <dbReference type="ARBA" id="ARBA00023054"/>
    </source>
</evidence>
<comment type="subunit">
    <text evidence="2 5">Homopentamer.</text>
</comment>
<feature type="domain" description="Flagellar hook-associated protein 2 N-terminal" evidence="6">
    <location>
        <begin position="10"/>
        <end position="106"/>
    </location>
</feature>
<keyword evidence="9" id="KW-1185">Reference proteome</keyword>
<keyword evidence="8" id="KW-0966">Cell projection</keyword>
<keyword evidence="5" id="KW-0964">Secreted</keyword>
<comment type="similarity">
    <text evidence="1 5">Belongs to the FliD family.</text>
</comment>
<feature type="domain" description="Flagellar hook-associated protein 2 C-terminal" evidence="7">
    <location>
        <begin position="228"/>
        <end position="452"/>
    </location>
</feature>
<dbReference type="Pfam" id="PF02465">
    <property type="entry name" value="FliD_N"/>
    <property type="match status" value="1"/>
</dbReference>
<evidence type="ECO:0000259" key="7">
    <source>
        <dbReference type="Pfam" id="PF07195"/>
    </source>
</evidence>
<proteinExistence type="inferred from homology"/>
<accession>A0ABU1VA46</accession>
<evidence type="ECO:0000256" key="5">
    <source>
        <dbReference type="RuleBase" id="RU362066"/>
    </source>
</evidence>
<keyword evidence="3" id="KW-0175">Coiled coil</keyword>
<evidence type="ECO:0000259" key="6">
    <source>
        <dbReference type="Pfam" id="PF02465"/>
    </source>
</evidence>
<dbReference type="RefSeq" id="WP_204733343.1">
    <property type="nucleotide sequence ID" value="NZ_JAVDWE010000005.1"/>
</dbReference>
<sequence>MAITSTGLGSGVDIQSIVSQLVALERGALKPLQTQATKIQSKISVMGTLSSMMTAFGELGTKLATPSSFQAVKGSSSTPTAVGITVAAGTAPTSMSIEVQQLARAQSTASLAVPRDTAMGAGSLRITLGDWSSGSFVAGEAAAVDIDIVEGEDTLTQIAARINTANAGVTATVLRDASGERLLMRSRETGEAMGFEMQVTDADGDPASGLSRLAVQGGVASGVQITHGANALATLNGIAIESTSNTFADGIPGVTLQFSQVTTAPVEVAVTLDKEAMTKTIQSFVDAYNQLNDMLTSVTGYNPDTKVAGSMQGDSTAVGLQNALRGMMRSSTPGGEFTTLADIGIEIKAGGKMSINTTRLNTALDNPEAVQNLFNADHISPTEQGFGEKLKAFAEGFSGASGTLTSRTESLRAAATRNTKEQDKVNERATRAEARYLKQYNAMDAMVGQLNSLNAFVSQQIAQWNKTTS</sequence>
<comment type="function">
    <text evidence="5">Required for morphogenesis and for the elongation of the flagellar filament by facilitating polymerization of the flagellin monomers at the tip of growing filament. Forms a capping structure, which prevents flagellin subunits (transported through the central channel of the flagellum) from leaking out without polymerization at the distal end.</text>
</comment>
<evidence type="ECO:0000256" key="4">
    <source>
        <dbReference type="ARBA" id="ARBA00023143"/>
    </source>
</evidence>
<dbReference type="PANTHER" id="PTHR30288">
    <property type="entry name" value="FLAGELLAR CAP/ASSEMBLY PROTEIN FLID"/>
    <property type="match status" value="1"/>
</dbReference>
<keyword evidence="8" id="KW-0282">Flagellum</keyword>